<protein>
    <submittedName>
        <fullName evidence="4">YcxB family protein</fullName>
    </submittedName>
</protein>
<dbReference type="EMBL" id="WGGT01000016">
    <property type="protein sequence ID" value="MVQ46545.1"/>
    <property type="molecule type" value="Genomic_DNA"/>
</dbReference>
<dbReference type="Proteomes" id="UP000283586">
    <property type="component" value="Unassembled WGS sequence"/>
</dbReference>
<name>A0A3R6LQX4_9FIRM</name>
<evidence type="ECO:0000256" key="1">
    <source>
        <dbReference type="SAM" id="Phobius"/>
    </source>
</evidence>
<proteinExistence type="predicted"/>
<dbReference type="EMBL" id="WNAJ01000004">
    <property type="protein sequence ID" value="MTR84440.1"/>
    <property type="molecule type" value="Genomic_DNA"/>
</dbReference>
<dbReference type="OrthoDB" id="2002442at2"/>
<accession>A0A3R6LQX4</accession>
<dbReference type="Proteomes" id="UP000478483">
    <property type="component" value="Unassembled WGS sequence"/>
</dbReference>
<keyword evidence="1" id="KW-0472">Membrane</keyword>
<evidence type="ECO:0000313" key="6">
    <source>
        <dbReference type="Proteomes" id="UP000478483"/>
    </source>
</evidence>
<sequence length="172" mass="19236">MAATADDFRITGGNGMTYQFKSEVTAGDFWKLTMSRTYRSVAGVCNMVFTVAMILFTAKFFRTSGDLMQMLMLFGCLLFPVIQPIAIYLKAKGQAKTMPKDVELSFDDAGLHVTVGKEKESIGWKKLRVANEPGMMIVFSDARHGYMLTNRILGAQKEPFFAFAKERIAETN</sequence>
<dbReference type="EMBL" id="QRQN01000020">
    <property type="protein sequence ID" value="RHN05353.1"/>
    <property type="molecule type" value="Genomic_DNA"/>
</dbReference>
<evidence type="ECO:0000313" key="4">
    <source>
        <dbReference type="EMBL" id="RHN05353.1"/>
    </source>
</evidence>
<evidence type="ECO:0000313" key="7">
    <source>
        <dbReference type="Proteomes" id="UP000479531"/>
    </source>
</evidence>
<feature type="transmembrane region" description="Helical" evidence="1">
    <location>
        <begin position="41"/>
        <end position="61"/>
    </location>
</feature>
<reference evidence="2 6" key="2">
    <citation type="journal article" date="2019" name="Nat. Med.">
        <title>A library of human gut bacterial isolates paired with longitudinal multiomics data enables mechanistic microbiome research.</title>
        <authorList>
            <person name="Poyet M."/>
            <person name="Groussin M."/>
            <person name="Gibbons S.M."/>
            <person name="Avila-Pacheco J."/>
            <person name="Jiang X."/>
            <person name="Kearney S.M."/>
            <person name="Perrotta A.R."/>
            <person name="Berdy B."/>
            <person name="Zhao S."/>
            <person name="Lieberman T.D."/>
            <person name="Swanson P.K."/>
            <person name="Smith M."/>
            <person name="Roesemann S."/>
            <person name="Alexander J.E."/>
            <person name="Rich S.A."/>
            <person name="Livny J."/>
            <person name="Vlamakis H."/>
            <person name="Clish C."/>
            <person name="Bullock K."/>
            <person name="Deik A."/>
            <person name="Scott J."/>
            <person name="Pierce K.A."/>
            <person name="Xavier R.J."/>
            <person name="Alm E.J."/>
        </authorList>
    </citation>
    <scope>NUCLEOTIDE SEQUENCE [LARGE SCALE GENOMIC DNA]</scope>
    <source>
        <strain evidence="2 6">BIOML-A1</strain>
    </source>
</reference>
<reference evidence="3 7" key="3">
    <citation type="submission" date="2019-10" db="EMBL/GenBank/DDBJ databases">
        <title>Roseburia spp. ameliorate alcoholic fatty liver via restoration of gut barrier function.</title>
        <authorList>
            <person name="Seo B."/>
            <person name="Ko G."/>
        </authorList>
    </citation>
    <scope>NUCLEOTIDE SEQUENCE [LARGE SCALE GENOMIC DNA]</scope>
    <source>
        <strain evidence="3 7">SNUG30017</strain>
    </source>
</reference>
<comment type="caution">
    <text evidence="4">The sequence shown here is derived from an EMBL/GenBank/DDBJ whole genome shotgun (WGS) entry which is preliminary data.</text>
</comment>
<dbReference type="Proteomes" id="UP000479531">
    <property type="component" value="Unassembled WGS sequence"/>
</dbReference>
<gene>
    <name evidence="4" type="ORF">DWZ31_14840</name>
    <name evidence="3" type="ORF">GCK47_12730</name>
    <name evidence="2" type="ORF">GMD50_05080</name>
</gene>
<keyword evidence="1" id="KW-1133">Transmembrane helix</keyword>
<evidence type="ECO:0000313" key="3">
    <source>
        <dbReference type="EMBL" id="MVQ46545.1"/>
    </source>
</evidence>
<reference evidence="4 5" key="1">
    <citation type="submission" date="2018-08" db="EMBL/GenBank/DDBJ databases">
        <title>A genome reference for cultivated species of the human gut microbiota.</title>
        <authorList>
            <person name="Zou Y."/>
            <person name="Xue W."/>
            <person name="Luo G."/>
        </authorList>
    </citation>
    <scope>NUCLEOTIDE SEQUENCE [LARGE SCALE GENOMIC DNA]</scope>
    <source>
        <strain evidence="4 5">AF31-21AC</strain>
    </source>
</reference>
<keyword evidence="1" id="KW-0812">Transmembrane</keyword>
<organism evidence="4 5">
    <name type="scientific">Roseburia intestinalis</name>
    <dbReference type="NCBI Taxonomy" id="166486"/>
    <lineage>
        <taxon>Bacteria</taxon>
        <taxon>Bacillati</taxon>
        <taxon>Bacillota</taxon>
        <taxon>Clostridia</taxon>
        <taxon>Lachnospirales</taxon>
        <taxon>Lachnospiraceae</taxon>
        <taxon>Roseburia</taxon>
    </lineage>
</organism>
<evidence type="ECO:0000313" key="5">
    <source>
        <dbReference type="Proteomes" id="UP000283586"/>
    </source>
</evidence>
<evidence type="ECO:0000313" key="2">
    <source>
        <dbReference type="EMBL" id="MTR84440.1"/>
    </source>
</evidence>
<feature type="transmembrane region" description="Helical" evidence="1">
    <location>
        <begin position="67"/>
        <end position="89"/>
    </location>
</feature>
<dbReference type="AlphaFoldDB" id="A0A3R6LQX4"/>